<dbReference type="RefSeq" id="WP_135525827.1">
    <property type="nucleotide sequence ID" value="NZ_SRLH01000003.1"/>
</dbReference>
<sequence length="317" mass="35653">MKKIILAVSVLFVGVYSQAQQTERELIDKTAKAAAKTLDTTNMGWKKAGTVTLLFNQSAFNHEWLGGGTSNMAGNVGLNYDFNYKTPNIVWDNKILVAYGLTKVKDAEMTKSDDRLEFTSLLGKKAGVGYWYYSAFFNIRTQMDSGFKKEDFTNDNGTPLNPADDFADQRDVKISHFFSPAYLQAGPGMLWKRSDNLKVNIAPATSRLIYVHSHFTEFGPAYGVEQGETTRFEFGAAVNAYYKLTLMENISMENILNLYANYLDKPQNVDIDYQMNLVMKINKYISTNLALQAIYDDNAIGAFQVREIFGLGVNYGF</sequence>
<accession>A0A4Z0LAS1</accession>
<dbReference type="EMBL" id="SRLH01000003">
    <property type="protein sequence ID" value="TGD58567.1"/>
    <property type="molecule type" value="Genomic_DNA"/>
</dbReference>
<dbReference type="InterPro" id="IPR021428">
    <property type="entry name" value="DUF3078"/>
</dbReference>
<dbReference type="OrthoDB" id="1495718at2"/>
<comment type="caution">
    <text evidence="2">The sequence shown here is derived from an EMBL/GenBank/DDBJ whole genome shotgun (WGS) entry which is preliminary data.</text>
</comment>
<dbReference type="Pfam" id="PF11276">
    <property type="entry name" value="DUF3078"/>
    <property type="match status" value="1"/>
</dbReference>
<reference evidence="2 3" key="1">
    <citation type="submission" date="2019-04" db="EMBL/GenBank/DDBJ databases">
        <title>Flavobacterium sp. strain DS2-A Genome sequencing and assembly.</title>
        <authorList>
            <person name="Kim I."/>
        </authorList>
    </citation>
    <scope>NUCLEOTIDE SEQUENCE [LARGE SCALE GENOMIC DNA]</scope>
    <source>
        <strain evidence="2 3">DS2-A</strain>
    </source>
</reference>
<gene>
    <name evidence="2" type="ORF">E4635_06545</name>
</gene>
<feature type="signal peptide" evidence="1">
    <location>
        <begin position="1"/>
        <end position="19"/>
    </location>
</feature>
<evidence type="ECO:0000256" key="1">
    <source>
        <dbReference type="SAM" id="SignalP"/>
    </source>
</evidence>
<keyword evidence="3" id="KW-1185">Reference proteome</keyword>
<evidence type="ECO:0000313" key="3">
    <source>
        <dbReference type="Proteomes" id="UP000297407"/>
    </source>
</evidence>
<proteinExistence type="predicted"/>
<feature type="chain" id="PRO_5021365718" evidence="1">
    <location>
        <begin position="20"/>
        <end position="317"/>
    </location>
</feature>
<keyword evidence="1" id="KW-0732">Signal</keyword>
<dbReference type="AlphaFoldDB" id="A0A4Z0LAS1"/>
<name>A0A4Z0LAS1_9FLAO</name>
<protein>
    <submittedName>
        <fullName evidence="2">DUF3078 domain-containing protein</fullName>
    </submittedName>
</protein>
<organism evidence="2 3">
    <name type="scientific">Flavobacterium humi</name>
    <dbReference type="NCBI Taxonomy" id="2562683"/>
    <lineage>
        <taxon>Bacteria</taxon>
        <taxon>Pseudomonadati</taxon>
        <taxon>Bacteroidota</taxon>
        <taxon>Flavobacteriia</taxon>
        <taxon>Flavobacteriales</taxon>
        <taxon>Flavobacteriaceae</taxon>
        <taxon>Flavobacterium</taxon>
    </lineage>
</organism>
<evidence type="ECO:0000313" key="2">
    <source>
        <dbReference type="EMBL" id="TGD58567.1"/>
    </source>
</evidence>
<dbReference type="Proteomes" id="UP000297407">
    <property type="component" value="Unassembled WGS sequence"/>
</dbReference>